<reference evidence="1" key="1">
    <citation type="submission" date="2018-05" db="EMBL/GenBank/DDBJ databases">
        <title>Draft genome of Mucuna pruriens seed.</title>
        <authorList>
            <person name="Nnadi N.E."/>
            <person name="Vos R."/>
            <person name="Hasami M.H."/>
            <person name="Devisetty U.K."/>
            <person name="Aguiy J.C."/>
        </authorList>
    </citation>
    <scope>NUCLEOTIDE SEQUENCE [LARGE SCALE GENOMIC DNA]</scope>
    <source>
        <strain evidence="1">JCA_2017</strain>
    </source>
</reference>
<name>A0A371F4U8_MUCPR</name>
<feature type="non-terminal residue" evidence="1">
    <location>
        <position position="1"/>
    </location>
</feature>
<gene>
    <name evidence="1" type="ORF">CR513_47116</name>
</gene>
<proteinExistence type="predicted"/>
<evidence type="ECO:0000313" key="1">
    <source>
        <dbReference type="EMBL" id="RDX73301.1"/>
    </source>
</evidence>
<dbReference type="AlphaFoldDB" id="A0A371F4U8"/>
<organism evidence="1 2">
    <name type="scientific">Mucuna pruriens</name>
    <name type="common">Velvet bean</name>
    <name type="synonym">Dolichos pruriens</name>
    <dbReference type="NCBI Taxonomy" id="157652"/>
    <lineage>
        <taxon>Eukaryota</taxon>
        <taxon>Viridiplantae</taxon>
        <taxon>Streptophyta</taxon>
        <taxon>Embryophyta</taxon>
        <taxon>Tracheophyta</taxon>
        <taxon>Spermatophyta</taxon>
        <taxon>Magnoliopsida</taxon>
        <taxon>eudicotyledons</taxon>
        <taxon>Gunneridae</taxon>
        <taxon>Pentapetalae</taxon>
        <taxon>rosids</taxon>
        <taxon>fabids</taxon>
        <taxon>Fabales</taxon>
        <taxon>Fabaceae</taxon>
        <taxon>Papilionoideae</taxon>
        <taxon>50 kb inversion clade</taxon>
        <taxon>NPAAA clade</taxon>
        <taxon>indigoferoid/millettioid clade</taxon>
        <taxon>Phaseoleae</taxon>
        <taxon>Mucuna</taxon>
    </lineage>
</organism>
<comment type="caution">
    <text evidence="1">The sequence shown here is derived from an EMBL/GenBank/DDBJ whole genome shotgun (WGS) entry which is preliminary data.</text>
</comment>
<sequence length="90" mass="10181">ETFQETTHPKIALSKACLTLDLLSERLLKSICILLLSSTPQICTYIASGSLSFLYKKFQEVNHPKIAPSQTHLTMNFLSDRLPKTIYILL</sequence>
<keyword evidence="2" id="KW-1185">Reference proteome</keyword>
<dbReference type="EMBL" id="QJKJ01010571">
    <property type="protein sequence ID" value="RDX73301.1"/>
    <property type="molecule type" value="Genomic_DNA"/>
</dbReference>
<protein>
    <submittedName>
        <fullName evidence="1">Uncharacterized protein</fullName>
    </submittedName>
</protein>
<feature type="non-terminal residue" evidence="1">
    <location>
        <position position="90"/>
    </location>
</feature>
<evidence type="ECO:0000313" key="2">
    <source>
        <dbReference type="Proteomes" id="UP000257109"/>
    </source>
</evidence>
<dbReference type="Proteomes" id="UP000257109">
    <property type="component" value="Unassembled WGS sequence"/>
</dbReference>
<accession>A0A371F4U8</accession>